<feature type="binding site" evidence="10">
    <location>
        <begin position="16"/>
        <end position="21"/>
    </location>
    <ligand>
        <name>substrate</name>
    </ligand>
</feature>
<evidence type="ECO:0000256" key="8">
    <source>
        <dbReference type="ARBA" id="ARBA00022842"/>
    </source>
</evidence>
<evidence type="ECO:0000256" key="6">
    <source>
        <dbReference type="ARBA" id="ARBA00022741"/>
    </source>
</evidence>
<dbReference type="Gene3D" id="1.10.20.140">
    <property type="match status" value="1"/>
</dbReference>
<evidence type="ECO:0000256" key="10">
    <source>
        <dbReference type="HAMAP-Rule" id="MF_00185"/>
    </source>
</evidence>
<evidence type="ECO:0000313" key="14">
    <source>
        <dbReference type="EMBL" id="RDE10207.1"/>
    </source>
</evidence>
<keyword evidence="5 10" id="KW-0819">tRNA processing</keyword>
<dbReference type="InterPro" id="IPR018022">
    <property type="entry name" value="IPT"/>
</dbReference>
<dbReference type="Gene3D" id="3.40.50.300">
    <property type="entry name" value="P-loop containing nucleotide triphosphate hydrolases"/>
    <property type="match status" value="1"/>
</dbReference>
<dbReference type="PANTHER" id="PTHR11088:SF60">
    <property type="entry name" value="TRNA DIMETHYLALLYLTRANSFERASE"/>
    <property type="match status" value="1"/>
</dbReference>
<dbReference type="GO" id="GO:0006400">
    <property type="term" value="P:tRNA modification"/>
    <property type="evidence" value="ECO:0007669"/>
    <property type="project" value="TreeGrafter"/>
</dbReference>
<evidence type="ECO:0000256" key="3">
    <source>
        <dbReference type="ARBA" id="ARBA00005842"/>
    </source>
</evidence>
<dbReference type="InterPro" id="IPR027417">
    <property type="entry name" value="P-loop_NTPase"/>
</dbReference>
<proteinExistence type="inferred from homology"/>
<dbReference type="EMBL" id="QQNH01000002">
    <property type="protein sequence ID" value="RDE10207.1"/>
    <property type="molecule type" value="Genomic_DNA"/>
</dbReference>
<dbReference type="AlphaFoldDB" id="A0A369W844"/>
<name>A0A369W844_9HYPH</name>
<organism evidence="14 15">
    <name type="scientific">Pelagibacterium lacus</name>
    <dbReference type="NCBI Taxonomy" id="2282655"/>
    <lineage>
        <taxon>Bacteria</taxon>
        <taxon>Pseudomonadati</taxon>
        <taxon>Pseudomonadota</taxon>
        <taxon>Alphaproteobacteria</taxon>
        <taxon>Hyphomicrobiales</taxon>
        <taxon>Devosiaceae</taxon>
        <taxon>Pelagibacterium</taxon>
    </lineage>
</organism>
<gene>
    <name evidence="10" type="primary">miaA</name>
    <name evidence="14" type="ORF">DVH29_02090</name>
</gene>
<evidence type="ECO:0000256" key="7">
    <source>
        <dbReference type="ARBA" id="ARBA00022840"/>
    </source>
</evidence>
<accession>A0A369W844</accession>
<keyword evidence="4 10" id="KW-0808">Transferase</keyword>
<evidence type="ECO:0000256" key="1">
    <source>
        <dbReference type="ARBA" id="ARBA00001946"/>
    </source>
</evidence>
<comment type="subunit">
    <text evidence="10">Monomer.</text>
</comment>
<dbReference type="GO" id="GO:0005524">
    <property type="term" value="F:ATP binding"/>
    <property type="evidence" value="ECO:0007669"/>
    <property type="project" value="UniProtKB-UniRule"/>
</dbReference>
<evidence type="ECO:0000256" key="4">
    <source>
        <dbReference type="ARBA" id="ARBA00022679"/>
    </source>
</evidence>
<comment type="similarity">
    <text evidence="3 10 13">Belongs to the IPP transferase family.</text>
</comment>
<dbReference type="InterPro" id="IPR039657">
    <property type="entry name" value="Dimethylallyltransferase"/>
</dbReference>
<evidence type="ECO:0000256" key="13">
    <source>
        <dbReference type="RuleBase" id="RU003785"/>
    </source>
</evidence>
<dbReference type="EC" id="2.5.1.75" evidence="10"/>
<keyword evidence="8 10" id="KW-0460">Magnesium</keyword>
<feature type="site" description="Interaction with substrate tRNA" evidence="10">
    <location>
        <position position="105"/>
    </location>
</feature>
<sequence>MAGGEKKRAVLIAGPTASGKTALAIARAQGTGARIVNADSMQVYGVLDRLTARPDARELSAAQHELFGHVAPGERYSTGAWLADVNKQIQEAEVLNQELIFVGGTGLYFEALTKGFAQIPPVDPRHVAEAEGLIRGLDVAGRAAVLAARDPETARRIGVADPQRVVRALSVLLATGKPLSAYQGENAPPLLAGYRLEKLVLMPERAVLRRRIADRFVAMMAKGAIAEVEELLALGLDPSLPAMKAIGVPEIAAMLEGRMTREEAIERAVTATRQYAKRQSTWFRNRFADWDLVDPLVRAPDLTESDQAL</sequence>
<comment type="function">
    <text evidence="2 10 12">Catalyzes the transfer of a dimethylallyl group onto the adenine at position 37 in tRNAs that read codons beginning with uridine, leading to the formation of N6-(dimethylallyl)adenosine (i(6)A).</text>
</comment>
<keyword evidence="15" id="KW-1185">Reference proteome</keyword>
<keyword evidence="7 10" id="KW-0067">ATP-binding</keyword>
<dbReference type="PANTHER" id="PTHR11088">
    <property type="entry name" value="TRNA DIMETHYLALLYLTRANSFERASE"/>
    <property type="match status" value="1"/>
</dbReference>
<evidence type="ECO:0000256" key="5">
    <source>
        <dbReference type="ARBA" id="ARBA00022694"/>
    </source>
</evidence>
<dbReference type="NCBIfam" id="TIGR00174">
    <property type="entry name" value="miaA"/>
    <property type="match status" value="1"/>
</dbReference>
<evidence type="ECO:0000256" key="12">
    <source>
        <dbReference type="RuleBase" id="RU003784"/>
    </source>
</evidence>
<dbReference type="OrthoDB" id="9776390at2"/>
<dbReference type="GO" id="GO:0052381">
    <property type="term" value="F:tRNA dimethylallyltransferase activity"/>
    <property type="evidence" value="ECO:0007669"/>
    <property type="project" value="UniProtKB-UniRule"/>
</dbReference>
<dbReference type="HAMAP" id="MF_00185">
    <property type="entry name" value="IPP_trans"/>
    <property type="match status" value="1"/>
</dbReference>
<comment type="catalytic activity">
    <reaction evidence="9 10 11">
        <text>adenosine(37) in tRNA + dimethylallyl diphosphate = N(6)-dimethylallyladenosine(37) in tRNA + diphosphate</text>
        <dbReference type="Rhea" id="RHEA:26482"/>
        <dbReference type="Rhea" id="RHEA-COMP:10162"/>
        <dbReference type="Rhea" id="RHEA-COMP:10375"/>
        <dbReference type="ChEBI" id="CHEBI:33019"/>
        <dbReference type="ChEBI" id="CHEBI:57623"/>
        <dbReference type="ChEBI" id="CHEBI:74411"/>
        <dbReference type="ChEBI" id="CHEBI:74415"/>
        <dbReference type="EC" id="2.5.1.75"/>
    </reaction>
</comment>
<comment type="caution">
    <text evidence="14">The sequence shown here is derived from an EMBL/GenBank/DDBJ whole genome shotgun (WGS) entry which is preliminary data.</text>
</comment>
<reference evidence="15" key="1">
    <citation type="submission" date="2018-07" db="EMBL/GenBank/DDBJ databases">
        <authorList>
            <person name="Liu B.-T."/>
            <person name="Du Z."/>
        </authorList>
    </citation>
    <scope>NUCLEOTIDE SEQUENCE [LARGE SCALE GENOMIC DNA]</scope>
    <source>
        <strain evidence="15">XYN52</strain>
    </source>
</reference>
<evidence type="ECO:0000256" key="11">
    <source>
        <dbReference type="RuleBase" id="RU003783"/>
    </source>
</evidence>
<feature type="region of interest" description="Interaction with substrate tRNA" evidence="10">
    <location>
        <begin position="39"/>
        <end position="42"/>
    </location>
</feature>
<feature type="region of interest" description="Interaction with substrate tRNA" evidence="10">
    <location>
        <begin position="163"/>
        <end position="167"/>
    </location>
</feature>
<keyword evidence="6 10" id="KW-0547">Nucleotide-binding</keyword>
<feature type="binding site" evidence="10">
    <location>
        <begin position="14"/>
        <end position="21"/>
    </location>
    <ligand>
        <name>ATP</name>
        <dbReference type="ChEBI" id="CHEBI:30616"/>
    </ligand>
</feature>
<evidence type="ECO:0000313" key="15">
    <source>
        <dbReference type="Proteomes" id="UP000253759"/>
    </source>
</evidence>
<dbReference type="SUPFAM" id="SSF52540">
    <property type="entry name" value="P-loop containing nucleoside triphosphate hydrolases"/>
    <property type="match status" value="1"/>
</dbReference>
<evidence type="ECO:0000256" key="9">
    <source>
        <dbReference type="ARBA" id="ARBA00049563"/>
    </source>
</evidence>
<comment type="cofactor">
    <cofactor evidence="1 10">
        <name>Mg(2+)</name>
        <dbReference type="ChEBI" id="CHEBI:18420"/>
    </cofactor>
</comment>
<dbReference type="Proteomes" id="UP000253759">
    <property type="component" value="Unassembled WGS sequence"/>
</dbReference>
<dbReference type="RefSeq" id="WP_114644504.1">
    <property type="nucleotide sequence ID" value="NZ_QQNH01000002.1"/>
</dbReference>
<dbReference type="Pfam" id="PF01715">
    <property type="entry name" value="IPPT"/>
    <property type="match status" value="1"/>
</dbReference>
<protein>
    <recommendedName>
        <fullName evidence="10">tRNA dimethylallyltransferase</fullName>
        <ecNumber evidence="10">2.5.1.75</ecNumber>
    </recommendedName>
    <alternativeName>
        <fullName evidence="10">Dimethylallyl diphosphate:tRNA dimethylallyltransferase</fullName>
        <shortName evidence="10">DMAPP:tRNA dimethylallyltransferase</shortName>
        <shortName evidence="10">DMATase</shortName>
    </alternativeName>
    <alternativeName>
        <fullName evidence="10">Isopentenyl-diphosphate:tRNA isopentenyltransferase</fullName>
        <shortName evidence="10">IPP transferase</shortName>
        <shortName evidence="10">IPPT</shortName>
        <shortName evidence="10">IPTase</shortName>
    </alternativeName>
</protein>
<evidence type="ECO:0000256" key="2">
    <source>
        <dbReference type="ARBA" id="ARBA00003213"/>
    </source>
</evidence>
<feature type="site" description="Interaction with substrate tRNA" evidence="10">
    <location>
        <position position="125"/>
    </location>
</feature>
<comment type="caution">
    <text evidence="10">Lacks conserved residue(s) required for the propagation of feature annotation.</text>
</comment>